<accession>A0ABY7LRU4</accession>
<dbReference type="Gene3D" id="2.60.120.230">
    <property type="match status" value="1"/>
</dbReference>
<organism evidence="4 5">
    <name type="scientific">Hymenobacter canadensis</name>
    <dbReference type="NCBI Taxonomy" id="2999067"/>
    <lineage>
        <taxon>Bacteria</taxon>
        <taxon>Pseudomonadati</taxon>
        <taxon>Bacteroidota</taxon>
        <taxon>Cytophagia</taxon>
        <taxon>Cytophagales</taxon>
        <taxon>Hymenobacteraceae</taxon>
        <taxon>Hymenobacter</taxon>
    </lineage>
</organism>
<reference evidence="4 5" key="1">
    <citation type="submission" date="2022-12" db="EMBL/GenBank/DDBJ databases">
        <title>Hymenobacter canadensis sp. nov. isolated from lake water of the Cambridge Bay, Canada.</title>
        <authorList>
            <person name="Kim W.H."/>
            <person name="Lee Y.M."/>
        </authorList>
    </citation>
    <scope>NUCLEOTIDE SEQUENCE [LARGE SCALE GENOMIC DNA]</scope>
    <source>
        <strain evidence="4 5">PAMC 29467</strain>
    </source>
</reference>
<dbReference type="Gene3D" id="2.60.120.310">
    <property type="entry name" value="Copper type II, ascorbate-dependent monooxygenase, N-terminal domain"/>
    <property type="match status" value="1"/>
</dbReference>
<keyword evidence="5" id="KW-1185">Reference proteome</keyword>
<dbReference type="InterPro" id="IPR026444">
    <property type="entry name" value="Secre_tail"/>
</dbReference>
<feature type="signal peptide" evidence="2">
    <location>
        <begin position="1"/>
        <end position="18"/>
    </location>
</feature>
<evidence type="ECO:0000313" key="5">
    <source>
        <dbReference type="Proteomes" id="UP001211005"/>
    </source>
</evidence>
<dbReference type="Pfam" id="PF18962">
    <property type="entry name" value="Por_Secre_tail"/>
    <property type="match status" value="1"/>
</dbReference>
<proteinExistence type="predicted"/>
<gene>
    <name evidence="4" type="ORF">O3303_19260</name>
</gene>
<feature type="chain" id="PRO_5046998378" evidence="2">
    <location>
        <begin position="19"/>
        <end position="521"/>
    </location>
</feature>
<evidence type="ECO:0000259" key="3">
    <source>
        <dbReference type="Pfam" id="PF18962"/>
    </source>
</evidence>
<dbReference type="NCBIfam" id="TIGR04183">
    <property type="entry name" value="Por_Secre_tail"/>
    <property type="match status" value="1"/>
</dbReference>
<evidence type="ECO:0000313" key="4">
    <source>
        <dbReference type="EMBL" id="WBA41935.1"/>
    </source>
</evidence>
<sequence length="521" mass="57493">MKHLVRLALLLFAGPALAQQPQLTFSEHIAPIIYQHCTSCHRTGEVAPFPLVSYQDVVSHAPTIKFVTGIRYMPPWKADPNYSHFLDENTLTDTEIQKIREWVDGGMARGNPALEPALPTFPAGSQLGTPDLVVPMAQKFTHQGNLQDLYRVFVLPTRLPAGRDVAAVEFRAGNKRITHHAIIGMDTTQRAQVLDAQDPGYGYTRFGGFGFSATEENWAGWVPGSTARYFPNGLGKKLPRNASILVQVHYGPTALTQTDSSVVNVFFSRQPVQRYVQTFPLSPLNLTNGPFIIPAGQVKTFHAELQVPVDVSLVSVLPHAHLLGKKWRIWAVKPSGDTIRIIKINDWDFNWQGAYRFPRLLKIPAGSRLMADATYDNTANNPRNPFSPPQTVQWGEQTTAEMLLAYLDVVPYRPGDENIVLSNQSAQELLRRPEARLYPVYPNPAAAGVVSIGFSLPDAAAVSVLLTDAQGRVVRQPAQGQRYAGGTHTLELPTTGLAAGLYLVKLQTPDFTQTQKLVLLK</sequence>
<dbReference type="InterPro" id="IPR014784">
    <property type="entry name" value="Cu2_ascorb_mOase-like_C"/>
</dbReference>
<dbReference type="EMBL" id="CP114767">
    <property type="protein sequence ID" value="WBA41935.1"/>
    <property type="molecule type" value="Genomic_DNA"/>
</dbReference>
<evidence type="ECO:0000256" key="1">
    <source>
        <dbReference type="ARBA" id="ARBA00023157"/>
    </source>
</evidence>
<dbReference type="RefSeq" id="WP_269559993.1">
    <property type="nucleotide sequence ID" value="NZ_CP114767.1"/>
</dbReference>
<name>A0ABY7LRU4_9BACT</name>
<dbReference type="InterPro" id="IPR008977">
    <property type="entry name" value="PHM/PNGase_F_dom_sf"/>
</dbReference>
<dbReference type="Proteomes" id="UP001211005">
    <property type="component" value="Chromosome"/>
</dbReference>
<protein>
    <submittedName>
        <fullName evidence="4">T9SS type A sorting domain-containing protein</fullName>
    </submittedName>
</protein>
<evidence type="ECO:0000256" key="2">
    <source>
        <dbReference type="SAM" id="SignalP"/>
    </source>
</evidence>
<dbReference type="InterPro" id="IPR036939">
    <property type="entry name" value="Cu2_ascorb_mOase_N_sf"/>
</dbReference>
<dbReference type="SUPFAM" id="SSF49742">
    <property type="entry name" value="PHM/PNGase F"/>
    <property type="match status" value="2"/>
</dbReference>
<keyword evidence="2" id="KW-0732">Signal</keyword>
<feature type="domain" description="Secretion system C-terminal sorting" evidence="3">
    <location>
        <begin position="440"/>
        <end position="518"/>
    </location>
</feature>
<keyword evidence="1" id="KW-1015">Disulfide bond</keyword>